<organism evidence="2 3">
    <name type="scientific">Orbilia ellipsospora</name>
    <dbReference type="NCBI Taxonomy" id="2528407"/>
    <lineage>
        <taxon>Eukaryota</taxon>
        <taxon>Fungi</taxon>
        <taxon>Dikarya</taxon>
        <taxon>Ascomycota</taxon>
        <taxon>Pezizomycotina</taxon>
        <taxon>Orbiliomycetes</taxon>
        <taxon>Orbiliales</taxon>
        <taxon>Orbiliaceae</taxon>
        <taxon>Orbilia</taxon>
    </lineage>
</organism>
<evidence type="ECO:0000256" key="1">
    <source>
        <dbReference type="SAM" id="MobiDB-lite"/>
    </source>
</evidence>
<gene>
    <name evidence="2" type="ORF">TWF694_002637</name>
</gene>
<dbReference type="Proteomes" id="UP001365542">
    <property type="component" value="Unassembled WGS sequence"/>
</dbReference>
<comment type="caution">
    <text evidence="2">The sequence shown here is derived from an EMBL/GenBank/DDBJ whole genome shotgun (WGS) entry which is preliminary data.</text>
</comment>
<keyword evidence="3" id="KW-1185">Reference proteome</keyword>
<feature type="region of interest" description="Disordered" evidence="1">
    <location>
        <begin position="1"/>
        <end position="32"/>
    </location>
</feature>
<proteinExistence type="predicted"/>
<dbReference type="EMBL" id="JAVHJO010000011">
    <property type="protein sequence ID" value="KAK6533705.1"/>
    <property type="molecule type" value="Genomic_DNA"/>
</dbReference>
<evidence type="ECO:0000313" key="3">
    <source>
        <dbReference type="Proteomes" id="UP001365542"/>
    </source>
</evidence>
<protein>
    <submittedName>
        <fullName evidence="2">Uncharacterized protein</fullName>
    </submittedName>
</protein>
<dbReference type="AlphaFoldDB" id="A0AAV9X545"/>
<sequence>MSSKTYSPRRTDPTIASALKAATVSPGSARNSRRPALIPAAAFNALESTADLSSILPDLHGLPNGGAVYILPPAPPPAELALKLKLEAQQLHPRPRALRRGASNTSLASEVDNDGDWAMSGANTPINTGLPVTGGMSNHIRRWSMKDLVDPELKGEEEPFDTPKQYLHKRQTSTVSDDLFSWVCEF</sequence>
<reference evidence="2 3" key="1">
    <citation type="submission" date="2019-10" db="EMBL/GenBank/DDBJ databases">
        <authorList>
            <person name="Palmer J.M."/>
        </authorList>
    </citation>
    <scope>NUCLEOTIDE SEQUENCE [LARGE SCALE GENOMIC DNA]</scope>
    <source>
        <strain evidence="2 3">TWF694</strain>
    </source>
</reference>
<feature type="region of interest" description="Disordered" evidence="1">
    <location>
        <begin position="96"/>
        <end position="133"/>
    </location>
</feature>
<name>A0AAV9X545_9PEZI</name>
<accession>A0AAV9X545</accession>
<evidence type="ECO:0000313" key="2">
    <source>
        <dbReference type="EMBL" id="KAK6533705.1"/>
    </source>
</evidence>